<evidence type="ECO:0000256" key="3">
    <source>
        <dbReference type="ARBA" id="ARBA00011352"/>
    </source>
</evidence>
<dbReference type="GO" id="GO:1902975">
    <property type="term" value="P:mitotic DNA replication initiation"/>
    <property type="evidence" value="ECO:0007669"/>
    <property type="project" value="TreeGrafter"/>
</dbReference>
<reference evidence="10" key="1">
    <citation type="submission" date="2016-05" db="EMBL/GenBank/DDBJ databases">
        <title>Comparative genomics of biotechnologically important yeasts.</title>
        <authorList>
            <consortium name="DOE Joint Genome Institute"/>
            <person name="Riley R."/>
            <person name="Haridas S."/>
            <person name="Wolfe K.H."/>
            <person name="Lopes M.R."/>
            <person name="Hittinger C.T."/>
            <person name="Goker M."/>
            <person name="Salamov A."/>
            <person name="Wisecaver J."/>
            <person name="Long T.M."/>
            <person name="Aerts A.L."/>
            <person name="Barry K."/>
            <person name="Choi C."/>
            <person name="Clum A."/>
            <person name="Coughlan A.Y."/>
            <person name="Deshpande S."/>
            <person name="Douglass A.P."/>
            <person name="Hanson S.J."/>
            <person name="Klenk H.-P."/>
            <person name="Labutti K."/>
            <person name="Lapidus A."/>
            <person name="Lindquist E."/>
            <person name="Lipzen A."/>
            <person name="Meier-Kolthoff J.P."/>
            <person name="Ohm R.A."/>
            <person name="Otillar R.P."/>
            <person name="Pangilinan J."/>
            <person name="Peng Y."/>
            <person name="Rokas A."/>
            <person name="Rosa C.A."/>
            <person name="Scheuner C."/>
            <person name="Sibirny A.A."/>
            <person name="Slot J.C."/>
            <person name="Stielow J.B."/>
            <person name="Sun H."/>
            <person name="Kurtzman C.P."/>
            <person name="Blackwell M."/>
            <person name="Grigoriev I.V."/>
            <person name="Jeffries T.W."/>
        </authorList>
    </citation>
    <scope>NUCLEOTIDE SEQUENCE [LARGE SCALE GENOMIC DNA]</scope>
    <source>
        <strain evidence="10">DSM 1968</strain>
    </source>
</reference>
<evidence type="ECO:0000256" key="4">
    <source>
        <dbReference type="ARBA" id="ARBA00015140"/>
    </source>
</evidence>
<dbReference type="GO" id="GO:0000811">
    <property type="term" value="C:GINS complex"/>
    <property type="evidence" value="ECO:0007669"/>
    <property type="project" value="UniProtKB-UniRule"/>
</dbReference>
<keyword evidence="5 7" id="KW-0235">DNA replication</keyword>
<dbReference type="STRING" id="1344418.A0A1D2VER0"/>
<dbReference type="InterPro" id="IPR036224">
    <property type="entry name" value="GINS_bundle-like_dom_sf"/>
</dbReference>
<keyword evidence="10" id="KW-1185">Reference proteome</keyword>
<protein>
    <recommendedName>
        <fullName evidence="4 7">DNA replication complex GINS protein PSF3</fullName>
    </recommendedName>
</protein>
<evidence type="ECO:0000256" key="5">
    <source>
        <dbReference type="ARBA" id="ARBA00022705"/>
    </source>
</evidence>
<dbReference type="OrthoDB" id="10251744at2759"/>
<dbReference type="SUPFAM" id="SSF158573">
    <property type="entry name" value="GINS helical bundle-like"/>
    <property type="match status" value="1"/>
</dbReference>
<evidence type="ECO:0000256" key="7">
    <source>
        <dbReference type="RuleBase" id="RU367161"/>
    </source>
</evidence>
<dbReference type="Pfam" id="PF05916">
    <property type="entry name" value="Sld5"/>
    <property type="match status" value="1"/>
</dbReference>
<dbReference type="InParanoid" id="A0A1D2VER0"/>
<keyword evidence="6 7" id="KW-0539">Nucleus</keyword>
<dbReference type="CDD" id="cd11713">
    <property type="entry name" value="GINS_A_psf3"/>
    <property type="match status" value="1"/>
</dbReference>
<sequence>MGESNEEKTFVELIQPECFNLKVINAIKTNPVNCDLHSICSNYYKLTEKLGDEELIKIVQEMLKERCILINDYATSSKGNNFNNDAVFNFLHGLDEAEKRIYKATYESHKDTKKWFASDS</sequence>
<dbReference type="AlphaFoldDB" id="A0A1D2VER0"/>
<comment type="function">
    <text evidence="7">The GINS complex plays an essential role in the initiation of DNA replication.</text>
</comment>
<dbReference type="EMBL" id="KV454483">
    <property type="protein sequence ID" value="ODV60099.1"/>
    <property type="molecule type" value="Genomic_DNA"/>
</dbReference>
<dbReference type="InterPro" id="IPR010492">
    <property type="entry name" value="GINS_Psf3"/>
</dbReference>
<evidence type="ECO:0000256" key="6">
    <source>
        <dbReference type="ARBA" id="ARBA00023242"/>
    </source>
</evidence>
<gene>
    <name evidence="9" type="ORF">ASCRUDRAFT_76610</name>
</gene>
<comment type="similarity">
    <text evidence="2 7">Belongs to the GINS3/PSF3 family.</text>
</comment>
<dbReference type="Proteomes" id="UP000095038">
    <property type="component" value="Unassembled WGS sequence"/>
</dbReference>
<dbReference type="FunCoup" id="A0A1D2VER0">
    <property type="interactions" value="413"/>
</dbReference>
<evidence type="ECO:0000313" key="9">
    <source>
        <dbReference type="EMBL" id="ODV60099.1"/>
    </source>
</evidence>
<dbReference type="PANTHER" id="PTHR22768:SF0">
    <property type="entry name" value="DNA REPLICATION COMPLEX GINS PROTEIN PSF3"/>
    <property type="match status" value="1"/>
</dbReference>
<dbReference type="GeneID" id="30967181"/>
<dbReference type="InterPro" id="IPR021151">
    <property type="entry name" value="GINS_A"/>
</dbReference>
<comment type="subunit">
    <text evidence="3">Component of the GINS complex which is a heterotetramer of SLD5, PSF1, PSF2 and PSF3.</text>
</comment>
<proteinExistence type="inferred from homology"/>
<dbReference type="Gene3D" id="1.20.58.2050">
    <property type="match status" value="1"/>
</dbReference>
<name>A0A1D2VER0_9ASCO</name>
<evidence type="ECO:0000259" key="8">
    <source>
        <dbReference type="Pfam" id="PF05916"/>
    </source>
</evidence>
<organism evidence="9 10">
    <name type="scientific">Ascoidea rubescens DSM 1968</name>
    <dbReference type="NCBI Taxonomy" id="1344418"/>
    <lineage>
        <taxon>Eukaryota</taxon>
        <taxon>Fungi</taxon>
        <taxon>Dikarya</taxon>
        <taxon>Ascomycota</taxon>
        <taxon>Saccharomycotina</taxon>
        <taxon>Saccharomycetes</taxon>
        <taxon>Ascoideaceae</taxon>
        <taxon>Ascoidea</taxon>
    </lineage>
</organism>
<dbReference type="InterPro" id="IPR038437">
    <property type="entry name" value="GINS_Psf3_sf"/>
</dbReference>
<feature type="domain" description="GINS subunit" evidence="8">
    <location>
        <begin position="19"/>
        <end position="116"/>
    </location>
</feature>
<evidence type="ECO:0000256" key="2">
    <source>
        <dbReference type="ARBA" id="ARBA00006343"/>
    </source>
</evidence>
<evidence type="ECO:0000256" key="1">
    <source>
        <dbReference type="ARBA" id="ARBA00004123"/>
    </source>
</evidence>
<dbReference type="PANTHER" id="PTHR22768">
    <property type="entry name" value="DNA REPLICATION COMPLEX GINS PROTEIN PSF3"/>
    <property type="match status" value="1"/>
</dbReference>
<comment type="subcellular location">
    <subcellularLocation>
        <location evidence="1 7">Nucleus</location>
    </subcellularLocation>
</comment>
<dbReference type="RefSeq" id="XP_020046406.1">
    <property type="nucleotide sequence ID" value="XM_020193545.1"/>
</dbReference>
<evidence type="ECO:0000313" key="10">
    <source>
        <dbReference type="Proteomes" id="UP000095038"/>
    </source>
</evidence>
<accession>A0A1D2VER0</accession>